<comment type="similarity">
    <text evidence="1 2">Belongs to the TelA family.</text>
</comment>
<evidence type="ECO:0000256" key="2">
    <source>
        <dbReference type="PIRNR" id="PIRNR026508"/>
    </source>
</evidence>
<comment type="caution">
    <text evidence="3">The sequence shown here is derived from an EMBL/GenBank/DDBJ whole genome shotgun (WGS) entry which is preliminary data.</text>
</comment>
<dbReference type="PANTHER" id="PTHR38432:SF1">
    <property type="entry name" value="TELA-LIKE PROTEIN SAOUHSC_01408"/>
    <property type="match status" value="1"/>
</dbReference>
<evidence type="ECO:0000256" key="1">
    <source>
        <dbReference type="ARBA" id="ARBA00005541"/>
    </source>
</evidence>
<evidence type="ECO:0000313" key="3">
    <source>
        <dbReference type="EMBL" id="PKY88604.1"/>
    </source>
</evidence>
<accession>A0A2I1JYX9</accession>
<dbReference type="Pfam" id="PF05816">
    <property type="entry name" value="TelA"/>
    <property type="match status" value="1"/>
</dbReference>
<dbReference type="Proteomes" id="UP000234384">
    <property type="component" value="Unassembled WGS sequence"/>
</dbReference>
<dbReference type="EMBL" id="PKHE01000012">
    <property type="protein sequence ID" value="PKY88604.1"/>
    <property type="molecule type" value="Genomic_DNA"/>
</dbReference>
<reference evidence="3 4" key="1">
    <citation type="submission" date="2017-12" db="EMBL/GenBank/DDBJ databases">
        <title>Phylogenetic diversity of female urinary microbiome.</title>
        <authorList>
            <person name="Thomas-White K."/>
            <person name="Wolfe A.J."/>
        </authorList>
    </citation>
    <scope>NUCLEOTIDE SEQUENCE [LARGE SCALE GENOMIC DNA]</scope>
    <source>
        <strain evidence="3 4">UMB0898</strain>
    </source>
</reference>
<dbReference type="AlphaFoldDB" id="A0A2I1JYX9"/>
<gene>
    <name evidence="3" type="ORF">CYJ57_05135</name>
</gene>
<sequence length="397" mass="45418">MTQPTSNSPQTIEDLIQNPFIDPTHESSQKFDDLGVISNKVITNHQLIQQLPEHRQQQARELAKQINEEDMQSIITYGANAQSQLKDFSNAMLEHIQVKDVTGIGDAIVDLMTQLQQNDPKELSARPNLLQKVFGKVKTSISETTLRYQQISTQIDRVAIRLERDQNELLNDNVMLESFYEKNRDYFEALNVYIAASEVKMQELQEKTIPAALEKAQASQDAMDIQKVNDLNQFLERLDKRTHDLRLTRQLTIQQAPQIRMIQNTNQLLAEKIQASIMTAIPLWENQITIALAILRQQNAAVSQQMVSDTTNNLLLKNSEMLKQSTIDVAREAERGVIDIETLRQTQNNLLSALSETLQIQQTGRQQRIQAETELIEMENDLRNQLLSITQNKQANH</sequence>
<dbReference type="PANTHER" id="PTHR38432">
    <property type="entry name" value="TELA-LIKE PROTEIN SAOUHSC_01408"/>
    <property type="match status" value="1"/>
</dbReference>
<name>A0A2I1JYX9_9LACT</name>
<proteinExistence type="inferred from homology"/>
<dbReference type="InterPro" id="IPR008863">
    <property type="entry name" value="Toxic_anion-R_TelA"/>
</dbReference>
<protein>
    <submittedName>
        <fullName evidence="3">Toxic anion resistance protein</fullName>
    </submittedName>
</protein>
<dbReference type="PIRSF" id="PIRSF026508">
    <property type="entry name" value="TelA"/>
    <property type="match status" value="1"/>
</dbReference>
<dbReference type="RefSeq" id="WP_101954336.1">
    <property type="nucleotide sequence ID" value="NZ_PKHE01000012.1"/>
</dbReference>
<organism evidence="3 4">
    <name type="scientific">Falseniella ignava</name>
    <dbReference type="NCBI Taxonomy" id="137730"/>
    <lineage>
        <taxon>Bacteria</taxon>
        <taxon>Bacillati</taxon>
        <taxon>Bacillota</taxon>
        <taxon>Bacilli</taxon>
        <taxon>Lactobacillales</taxon>
        <taxon>Aerococcaceae</taxon>
        <taxon>Falseniella</taxon>
    </lineage>
</organism>
<evidence type="ECO:0000313" key="4">
    <source>
        <dbReference type="Proteomes" id="UP000234384"/>
    </source>
</evidence>
<dbReference type="OrthoDB" id="9768858at2"/>